<comment type="caution">
    <text evidence="7">The sequence shown here is derived from an EMBL/GenBank/DDBJ whole genome shotgun (WGS) entry which is preliminary data.</text>
</comment>
<evidence type="ECO:0000313" key="8">
    <source>
        <dbReference type="Proteomes" id="UP000253977"/>
    </source>
</evidence>
<evidence type="ECO:0000256" key="1">
    <source>
        <dbReference type="ARBA" id="ARBA00005384"/>
    </source>
</evidence>
<dbReference type="CDD" id="cd00609">
    <property type="entry name" value="AAT_like"/>
    <property type="match status" value="1"/>
</dbReference>
<dbReference type="InterPro" id="IPR051446">
    <property type="entry name" value="HTH_trans_reg/aminotransferase"/>
</dbReference>
<dbReference type="Pfam" id="PF00155">
    <property type="entry name" value="Aminotran_1_2"/>
    <property type="match status" value="1"/>
</dbReference>
<dbReference type="EMBL" id="QPMK01000002">
    <property type="protein sequence ID" value="RDD67534.1"/>
    <property type="molecule type" value="Genomic_DNA"/>
</dbReference>
<dbReference type="AlphaFoldDB" id="A0A369TS41"/>
<keyword evidence="4" id="KW-0238">DNA-binding</keyword>
<keyword evidence="3" id="KW-0805">Transcription regulation</keyword>
<dbReference type="PROSITE" id="PS50949">
    <property type="entry name" value="HTH_GNTR"/>
    <property type="match status" value="1"/>
</dbReference>
<dbReference type="GO" id="GO:0008483">
    <property type="term" value="F:transaminase activity"/>
    <property type="evidence" value="ECO:0007669"/>
    <property type="project" value="UniProtKB-KW"/>
</dbReference>
<dbReference type="SMART" id="SM00345">
    <property type="entry name" value="HTH_GNTR"/>
    <property type="match status" value="1"/>
</dbReference>
<dbReference type="InterPro" id="IPR015424">
    <property type="entry name" value="PyrdxlP-dep_Trfase"/>
</dbReference>
<evidence type="ECO:0000313" key="7">
    <source>
        <dbReference type="EMBL" id="RDD67534.1"/>
    </source>
</evidence>
<keyword evidence="2" id="KW-0663">Pyridoxal phosphate</keyword>
<dbReference type="SUPFAM" id="SSF46785">
    <property type="entry name" value="Winged helix' DNA-binding domain"/>
    <property type="match status" value="1"/>
</dbReference>
<dbReference type="GO" id="GO:0003700">
    <property type="term" value="F:DNA-binding transcription factor activity"/>
    <property type="evidence" value="ECO:0007669"/>
    <property type="project" value="InterPro"/>
</dbReference>
<keyword evidence="5" id="KW-0804">Transcription</keyword>
<dbReference type="RefSeq" id="WP_114509351.1">
    <property type="nucleotide sequence ID" value="NZ_QPMK01000002.1"/>
</dbReference>
<evidence type="ECO:0000256" key="4">
    <source>
        <dbReference type="ARBA" id="ARBA00023125"/>
    </source>
</evidence>
<evidence type="ECO:0000256" key="2">
    <source>
        <dbReference type="ARBA" id="ARBA00022898"/>
    </source>
</evidence>
<keyword evidence="8" id="KW-1185">Reference proteome</keyword>
<dbReference type="InterPro" id="IPR015421">
    <property type="entry name" value="PyrdxlP-dep_Trfase_major"/>
</dbReference>
<keyword evidence="7" id="KW-0032">Aminotransferase</keyword>
<reference evidence="7 8" key="1">
    <citation type="submission" date="2018-07" db="EMBL/GenBank/DDBJ databases">
        <title>Thalassococcus profundi sp. nov., a marine bacterium isolated from deep seawater of Okinawa Trough.</title>
        <authorList>
            <person name="Yu M."/>
        </authorList>
    </citation>
    <scope>NUCLEOTIDE SEQUENCE [LARGE SCALE GENOMIC DNA]</scope>
    <source>
        <strain evidence="7 8">WRAS1</strain>
    </source>
</reference>
<sequence length="494" mass="54264">MAIPVETFLLRPDQEGTLQARIQQMVATGILSGRFRHGEKLPSTRALAAHLRVSRITVTLAYTELLANDYLTARGRSGYFVSDNAPSPPRFAAPKETAETDSATRVDWTRALGQRFSGGAGLVKPQDWARYRYPFIYGQTDPTLFDHANWRLCAIQALGTKDFGALTGDYYDQDDPKLIEFIARHTLPRRGILADPPEILMTLGAQNALWLTAQVLLNQRRQAAVENPCYPALRDILTQARCRLAPVAVDAAGMRPDAVPEGTDVIFTTPSHHCPTSVTLPMVRREALLARARQLDALIVEDDYEFETAYLKPAMPALKSLDPDGRVIYVGSFSKSLFPGLRLGYLVGSAAFIREARALRASVLRHPPGHIQRTAAYFLSLGHYDALIRRTARAYTERRAVMAAALARHGLTVAGQSDHGGSSFWIEAPEGIDTEELARDLRADGVLIEPGAPFFSGADTPRNFFRLAYSSIPAARIPDGIALIAKAITERSSA</sequence>
<dbReference type="CDD" id="cd07377">
    <property type="entry name" value="WHTH_GntR"/>
    <property type="match status" value="1"/>
</dbReference>
<dbReference type="InterPro" id="IPR000524">
    <property type="entry name" value="Tscrpt_reg_HTH_GntR"/>
</dbReference>
<dbReference type="Gene3D" id="1.10.10.10">
    <property type="entry name" value="Winged helix-like DNA-binding domain superfamily/Winged helix DNA-binding domain"/>
    <property type="match status" value="1"/>
</dbReference>
<dbReference type="Gene3D" id="3.40.640.10">
    <property type="entry name" value="Type I PLP-dependent aspartate aminotransferase-like (Major domain)"/>
    <property type="match status" value="1"/>
</dbReference>
<gene>
    <name evidence="7" type="ORF">DU478_02430</name>
</gene>
<keyword evidence="7" id="KW-0808">Transferase</keyword>
<proteinExistence type="inferred from homology"/>
<dbReference type="SUPFAM" id="SSF53383">
    <property type="entry name" value="PLP-dependent transferases"/>
    <property type="match status" value="1"/>
</dbReference>
<comment type="similarity">
    <text evidence="1">In the C-terminal section; belongs to the class-I pyridoxal-phosphate-dependent aminotransferase family.</text>
</comment>
<evidence type="ECO:0000259" key="6">
    <source>
        <dbReference type="PROSITE" id="PS50949"/>
    </source>
</evidence>
<dbReference type="InterPro" id="IPR004839">
    <property type="entry name" value="Aminotransferase_I/II_large"/>
</dbReference>
<dbReference type="GO" id="GO:0030170">
    <property type="term" value="F:pyridoxal phosphate binding"/>
    <property type="evidence" value="ECO:0007669"/>
    <property type="project" value="InterPro"/>
</dbReference>
<evidence type="ECO:0000256" key="5">
    <source>
        <dbReference type="ARBA" id="ARBA00023163"/>
    </source>
</evidence>
<dbReference type="PANTHER" id="PTHR46577">
    <property type="entry name" value="HTH-TYPE TRANSCRIPTIONAL REGULATORY PROTEIN GABR"/>
    <property type="match status" value="1"/>
</dbReference>
<protein>
    <submittedName>
        <fullName evidence="7">PLP-dependent aminotransferase family protein</fullName>
    </submittedName>
</protein>
<dbReference type="OrthoDB" id="9808770at2"/>
<organism evidence="7 8">
    <name type="scientific">Thalassococcus profundi</name>
    <dbReference type="NCBI Taxonomy" id="2282382"/>
    <lineage>
        <taxon>Bacteria</taxon>
        <taxon>Pseudomonadati</taxon>
        <taxon>Pseudomonadota</taxon>
        <taxon>Alphaproteobacteria</taxon>
        <taxon>Rhodobacterales</taxon>
        <taxon>Roseobacteraceae</taxon>
        <taxon>Thalassococcus</taxon>
    </lineage>
</organism>
<dbReference type="Pfam" id="PF00392">
    <property type="entry name" value="GntR"/>
    <property type="match status" value="1"/>
</dbReference>
<dbReference type="InterPro" id="IPR036390">
    <property type="entry name" value="WH_DNA-bd_sf"/>
</dbReference>
<dbReference type="Proteomes" id="UP000253977">
    <property type="component" value="Unassembled WGS sequence"/>
</dbReference>
<evidence type="ECO:0000256" key="3">
    <source>
        <dbReference type="ARBA" id="ARBA00023015"/>
    </source>
</evidence>
<dbReference type="GO" id="GO:0003677">
    <property type="term" value="F:DNA binding"/>
    <property type="evidence" value="ECO:0007669"/>
    <property type="project" value="UniProtKB-KW"/>
</dbReference>
<feature type="domain" description="HTH gntR-type" evidence="6">
    <location>
        <begin position="16"/>
        <end position="84"/>
    </location>
</feature>
<name>A0A369TS41_9RHOB</name>
<accession>A0A369TS41</accession>
<dbReference type="PANTHER" id="PTHR46577:SF1">
    <property type="entry name" value="HTH-TYPE TRANSCRIPTIONAL REGULATORY PROTEIN GABR"/>
    <property type="match status" value="1"/>
</dbReference>
<dbReference type="InterPro" id="IPR036388">
    <property type="entry name" value="WH-like_DNA-bd_sf"/>
</dbReference>